<dbReference type="PANTHER" id="PTHR43685">
    <property type="entry name" value="GLYCOSYLTRANSFERASE"/>
    <property type="match status" value="1"/>
</dbReference>
<dbReference type="InterPro" id="IPR029044">
    <property type="entry name" value="Nucleotide-diphossugar_trans"/>
</dbReference>
<reference evidence="2 3" key="1">
    <citation type="journal article" date="2016" name="J. Microbiol.">
        <title>Dankookia rubra gen. nov., sp. nov., an alphaproteobacterium isolated from sediment of a shallow stream.</title>
        <authorList>
            <person name="Kim W.H."/>
            <person name="Kim D.H."/>
            <person name="Kang K."/>
            <person name="Ahn T.Y."/>
        </authorList>
    </citation>
    <scope>NUCLEOTIDE SEQUENCE [LARGE SCALE GENOMIC DNA]</scope>
    <source>
        <strain evidence="2 3">JCM30602</strain>
    </source>
</reference>
<dbReference type="Gene3D" id="3.90.550.10">
    <property type="entry name" value="Spore Coat Polysaccharide Biosynthesis Protein SpsA, Chain A"/>
    <property type="match status" value="1"/>
</dbReference>
<evidence type="ECO:0000259" key="1">
    <source>
        <dbReference type="Pfam" id="PF00535"/>
    </source>
</evidence>
<dbReference type="InterPro" id="IPR001173">
    <property type="entry name" value="Glyco_trans_2-like"/>
</dbReference>
<proteinExistence type="predicted"/>
<evidence type="ECO:0000313" key="3">
    <source>
        <dbReference type="Proteomes" id="UP000295096"/>
    </source>
</evidence>
<comment type="caution">
    <text evidence="2">The sequence shown here is derived from an EMBL/GenBank/DDBJ whole genome shotgun (WGS) entry which is preliminary data.</text>
</comment>
<dbReference type="CDD" id="cd00761">
    <property type="entry name" value="Glyco_tranf_GTA_type"/>
    <property type="match status" value="1"/>
</dbReference>
<dbReference type="Proteomes" id="UP000295096">
    <property type="component" value="Unassembled WGS sequence"/>
</dbReference>
<organism evidence="2 3">
    <name type="scientific">Dankookia rubra</name>
    <dbReference type="NCBI Taxonomy" id="1442381"/>
    <lineage>
        <taxon>Bacteria</taxon>
        <taxon>Pseudomonadati</taxon>
        <taxon>Pseudomonadota</taxon>
        <taxon>Alphaproteobacteria</taxon>
        <taxon>Acetobacterales</taxon>
        <taxon>Roseomonadaceae</taxon>
        <taxon>Dankookia</taxon>
    </lineage>
</organism>
<dbReference type="SUPFAM" id="SSF53448">
    <property type="entry name" value="Nucleotide-diphospho-sugar transferases"/>
    <property type="match status" value="1"/>
</dbReference>
<dbReference type="GO" id="GO:0016740">
    <property type="term" value="F:transferase activity"/>
    <property type="evidence" value="ECO:0007669"/>
    <property type="project" value="UniProtKB-KW"/>
</dbReference>
<keyword evidence="2" id="KW-0808">Transferase</keyword>
<dbReference type="Pfam" id="PF00535">
    <property type="entry name" value="Glycos_transf_2"/>
    <property type="match status" value="1"/>
</dbReference>
<gene>
    <name evidence="2" type="ORF">E2C06_17515</name>
</gene>
<dbReference type="OrthoDB" id="6116224at2"/>
<feature type="domain" description="Glycosyltransferase 2-like" evidence="1">
    <location>
        <begin position="33"/>
        <end position="141"/>
    </location>
</feature>
<dbReference type="PANTHER" id="PTHR43685:SF2">
    <property type="entry name" value="GLYCOSYLTRANSFERASE 2-LIKE DOMAIN-CONTAINING PROTEIN"/>
    <property type="match status" value="1"/>
</dbReference>
<protein>
    <submittedName>
        <fullName evidence="2">Glycosyltransferase</fullName>
    </submittedName>
</protein>
<dbReference type="AlphaFoldDB" id="A0A4R5QEL2"/>
<accession>A0A4R5QEL2</accession>
<keyword evidence="3" id="KW-1185">Reference proteome</keyword>
<dbReference type="InterPro" id="IPR050834">
    <property type="entry name" value="Glycosyltransf_2"/>
</dbReference>
<name>A0A4R5QEL2_9PROT</name>
<sequence>MQGHDRNGMRDTASEAARLARAGRQTGRVPSITVCLVTHNRPHYVRSCLDSLRVQTVGLDRFDVIVVDSCGTPETGAALRGMVATLPNARLLRVDRPGASAARNMGAEDSDRDFLAYLDDDALAMPDWLERIQEVIQEHDPWPGVIGGKVLPVWEKPLPDWWPESLRGVLSIIDWEGRGEFRTKAIPAGLEPYGVNMVVQRLPLLEMGGFADRLGRFAGLLLSDEDVQVGWKLQDRGYSAWYDSRLVVRHQIQATRMNPEWLMKRLYWQGASTVATRRMLGQPEQVWREFPRRLVVEMLTSVAGLLPASSTRLVPLRWRLAYAQGFTRMALANEQKKRSLPGRALRALIRRDGTPIVPVMDIGARAGVPDPARPEARR</sequence>
<evidence type="ECO:0000313" key="2">
    <source>
        <dbReference type="EMBL" id="TDH61303.1"/>
    </source>
</evidence>
<dbReference type="EMBL" id="SMSJ01000023">
    <property type="protein sequence ID" value="TDH61303.1"/>
    <property type="molecule type" value="Genomic_DNA"/>
</dbReference>